<evidence type="ECO:0000313" key="6">
    <source>
        <dbReference type="EMBL" id="EGU75072.1"/>
    </source>
</evidence>
<organism evidence="6">
    <name type="scientific">Fusarium oxysporum (strain Fo5176)</name>
    <name type="common">Fusarium vascular wilt</name>
    <dbReference type="NCBI Taxonomy" id="660025"/>
    <lineage>
        <taxon>Eukaryota</taxon>
        <taxon>Fungi</taxon>
        <taxon>Dikarya</taxon>
        <taxon>Ascomycota</taxon>
        <taxon>Pezizomycotina</taxon>
        <taxon>Sordariomycetes</taxon>
        <taxon>Hypocreomycetidae</taxon>
        <taxon>Hypocreales</taxon>
        <taxon>Nectriaceae</taxon>
        <taxon>Fusarium</taxon>
        <taxon>Fusarium oxysporum species complex</taxon>
    </lineage>
</organism>
<reference evidence="6" key="1">
    <citation type="journal article" date="2012" name="Mol. Plant Microbe Interact.">
        <title>A highly conserved effector in Fusarium oxysporum is required for full virulence on Arabidopsis.</title>
        <authorList>
            <person name="Thatcher L.F."/>
            <person name="Gardiner D.M."/>
            <person name="Kazan K."/>
            <person name="Manners J."/>
        </authorList>
    </citation>
    <scope>NUCLEOTIDE SEQUENCE [LARGE SCALE GENOMIC DNA]</scope>
    <source>
        <strain evidence="6">Fo5176</strain>
    </source>
</reference>
<evidence type="ECO:0000259" key="5">
    <source>
        <dbReference type="Pfam" id="PF04909"/>
    </source>
</evidence>
<proteinExistence type="inferred from homology"/>
<dbReference type="Gene3D" id="3.90.550.10">
    <property type="entry name" value="Spore Coat Polysaccharide Biosynthesis Protein SpsA, Chain A"/>
    <property type="match status" value="1"/>
</dbReference>
<sequence length="690" mass="78116">MPANKFFPLVVDVWANPTHNRIPETERLFKQSHADPALFSKKLSPEQIIALMDEAGVSQICLSAWNRPGSVIASNEEIAEYTRAFPNRIFGLVSVDLHDPVSAVKDLDHYVRKEGFKGLRVVPWLWNLPPTDAHYWPLFVKCIELDVPFLTQVGHTGPLCPSEVGRPIPYIDEIALKFPDLKIICGHLGYPWAAEMVSVAWKHPNVYIDTSAWSPKYYDPAFITFANTTGRKKVMFGTNFPQLTWKNCVNNVHKGHGKNGKGGLKEEVLDDFMGGNAKRVLKLPDWNDKEAQSKFYNSDKARLRKPRLLASRIVSSVLVWHTSTWNTTIPPTLNPEDYDATSLTISVSILSYRQSSPKPVCTLYPDQHQAVSKNPGDIRGTPCHFNSNVTWKFDSTMQLNLPPRLLRIIVGCIITSVILVVSIALLIPSRHFDPANPPSSNSETKTWFPLLQQKPSWTTEQLEPKFAYAHTSYHRTGMKAELILVLDYQLFSSPHTSEQAKAIDNIRSKHPHIHLRPMDVISTSKGDATWRDSLTKFQSFSLTEWTRILAFDSDSLVLNTMDHYFLSPMAPLAVPRAYWLNEKDTDIAKQVLGSHVMLLEPSKARYDKIIKEALQSGEFDMEVINHMFRGSAMILPHRRLALLTGEFRAKNHSQYLAPDEDEEWNAMAERLAIAEAMETSHSEAVERCAS</sequence>
<dbReference type="InterPro" id="IPR029044">
    <property type="entry name" value="Nucleotide-diphossugar_trans"/>
</dbReference>
<evidence type="ECO:0000256" key="1">
    <source>
        <dbReference type="ARBA" id="ARBA00022793"/>
    </source>
</evidence>
<feature type="domain" description="Amidohydrolase-related" evidence="5">
    <location>
        <begin position="63"/>
        <end position="283"/>
    </location>
</feature>
<keyword evidence="4" id="KW-0812">Transmembrane</keyword>
<name>F9G6V4_FUSOF</name>
<dbReference type="Gene3D" id="3.20.20.140">
    <property type="entry name" value="Metal-dependent hydrolases"/>
    <property type="match status" value="1"/>
</dbReference>
<protein>
    <recommendedName>
        <fullName evidence="5">Amidohydrolase-related domain-containing protein</fullName>
    </recommendedName>
</protein>
<feature type="transmembrane region" description="Helical" evidence="4">
    <location>
        <begin position="405"/>
        <end position="427"/>
    </location>
</feature>
<keyword evidence="4" id="KW-0472">Membrane</keyword>
<dbReference type="OrthoDB" id="432010at2759"/>
<dbReference type="GO" id="GO:0016787">
    <property type="term" value="F:hydrolase activity"/>
    <property type="evidence" value="ECO:0007669"/>
    <property type="project" value="InterPro"/>
</dbReference>
<dbReference type="Pfam" id="PF04909">
    <property type="entry name" value="Amidohydro_2"/>
    <property type="match status" value="1"/>
</dbReference>
<accession>F9G6V4</accession>
<dbReference type="GO" id="GO:0016831">
    <property type="term" value="F:carboxy-lyase activity"/>
    <property type="evidence" value="ECO:0007669"/>
    <property type="project" value="UniProtKB-KW"/>
</dbReference>
<evidence type="ECO:0000256" key="3">
    <source>
        <dbReference type="RuleBase" id="RU366045"/>
    </source>
</evidence>
<comment type="caution">
    <text evidence="6">The sequence shown here is derived from an EMBL/GenBank/DDBJ whole genome shotgun (WGS) entry which is preliminary data.</text>
</comment>
<dbReference type="InterPro" id="IPR032466">
    <property type="entry name" value="Metal_Hydrolase"/>
</dbReference>
<comment type="similarity">
    <text evidence="3">Belongs to the metallo-dependent hydrolases superfamily.</text>
</comment>
<dbReference type="SUPFAM" id="SSF53448">
    <property type="entry name" value="Nucleotide-diphospho-sugar transferases"/>
    <property type="match status" value="1"/>
</dbReference>
<dbReference type="InterPro" id="IPR032465">
    <property type="entry name" value="ACMSD"/>
</dbReference>
<dbReference type="PANTHER" id="PTHR21240">
    <property type="entry name" value="2-AMINO-3-CARBOXYLMUCONATE-6-SEMIALDEHYDE DECARBOXYLASE"/>
    <property type="match status" value="1"/>
</dbReference>
<keyword evidence="4" id="KW-1133">Transmembrane helix</keyword>
<evidence type="ECO:0000256" key="2">
    <source>
        <dbReference type="ARBA" id="ARBA00023239"/>
    </source>
</evidence>
<keyword evidence="2 3" id="KW-0456">Lyase</keyword>
<dbReference type="EMBL" id="AFQF01003562">
    <property type="protein sequence ID" value="EGU75072.1"/>
    <property type="molecule type" value="Genomic_DNA"/>
</dbReference>
<keyword evidence="1 3" id="KW-0210">Decarboxylase</keyword>
<dbReference type="STRING" id="660025.F9G6V4"/>
<gene>
    <name evidence="6" type="ORF">FOXB_14386</name>
</gene>
<evidence type="ECO:0000256" key="4">
    <source>
        <dbReference type="SAM" id="Phobius"/>
    </source>
</evidence>
<dbReference type="SUPFAM" id="SSF51556">
    <property type="entry name" value="Metallo-dependent hydrolases"/>
    <property type="match status" value="1"/>
</dbReference>
<dbReference type="PANTHER" id="PTHR21240:SF19">
    <property type="entry name" value="CATALYTIC_ HYDROLASE"/>
    <property type="match status" value="1"/>
</dbReference>
<dbReference type="AlphaFoldDB" id="F9G6V4"/>
<dbReference type="InterPro" id="IPR006680">
    <property type="entry name" value="Amidohydro-rel"/>
</dbReference>
<dbReference type="PaxDb" id="5507-FOXG_17593P0"/>